<evidence type="ECO:0000256" key="1">
    <source>
        <dbReference type="SAM" id="MobiDB-lite"/>
    </source>
</evidence>
<protein>
    <submittedName>
        <fullName evidence="3">NERD domain-containing protein</fullName>
    </submittedName>
</protein>
<dbReference type="Pfam" id="PF08378">
    <property type="entry name" value="NERD"/>
    <property type="match status" value="1"/>
</dbReference>
<feature type="region of interest" description="Disordered" evidence="1">
    <location>
        <begin position="74"/>
        <end position="99"/>
    </location>
</feature>
<comment type="caution">
    <text evidence="3">The sequence shown here is derived from an EMBL/GenBank/DDBJ whole genome shotgun (WGS) entry which is preliminary data.</text>
</comment>
<dbReference type="RefSeq" id="WP_081467573.1">
    <property type="nucleotide sequence ID" value="NZ_JAAOCD010000006.1"/>
</dbReference>
<evidence type="ECO:0000259" key="2">
    <source>
        <dbReference type="Pfam" id="PF08378"/>
    </source>
</evidence>
<gene>
    <name evidence="3" type="ORF">G7087_14075</name>
</gene>
<evidence type="ECO:0000313" key="4">
    <source>
        <dbReference type="Proteomes" id="UP000802098"/>
    </source>
</evidence>
<accession>A0ABX0I1Q4</accession>
<name>A0ABX0I1Q4_9BURK</name>
<dbReference type="EMBL" id="JAAOCD010000006">
    <property type="protein sequence ID" value="NHK99510.1"/>
    <property type="molecule type" value="Genomic_DNA"/>
</dbReference>
<feature type="compositionally biased region" description="Basic and acidic residues" evidence="1">
    <location>
        <begin position="89"/>
        <end position="99"/>
    </location>
</feature>
<evidence type="ECO:0000313" key="3">
    <source>
        <dbReference type="EMBL" id="NHK99510.1"/>
    </source>
</evidence>
<dbReference type="Proteomes" id="UP000802098">
    <property type="component" value="Unassembled WGS sequence"/>
</dbReference>
<dbReference type="InterPro" id="IPR011528">
    <property type="entry name" value="NERD"/>
</dbReference>
<keyword evidence="4" id="KW-1185">Reference proteome</keyword>
<feature type="domain" description="NERD" evidence="2">
    <location>
        <begin position="96"/>
        <end position="213"/>
    </location>
</feature>
<organism evidence="3 4">
    <name type="scientific">Rubrivivax benzoatilyticus</name>
    <dbReference type="NCBI Taxonomy" id="316997"/>
    <lineage>
        <taxon>Bacteria</taxon>
        <taxon>Pseudomonadati</taxon>
        <taxon>Pseudomonadota</taxon>
        <taxon>Betaproteobacteria</taxon>
        <taxon>Burkholderiales</taxon>
        <taxon>Sphaerotilaceae</taxon>
        <taxon>Rubrivivax</taxon>
    </lineage>
</organism>
<reference evidence="3 4" key="1">
    <citation type="submission" date="2020-03" db="EMBL/GenBank/DDBJ databases">
        <title>Rubrivivax benzoatilyticus JA2 (sequenced after 10 years sub-culturing).</title>
        <authorList>
            <person name="Gupta D."/>
            <person name="Chintalapati S."/>
            <person name="Chintalapati V.R."/>
        </authorList>
    </citation>
    <scope>NUCLEOTIDE SEQUENCE [LARGE SCALE GENOMIC DNA]</scope>
    <source>
        <strain evidence="3 4">JA2-Mal</strain>
    </source>
</reference>
<sequence>MRVQTLSDHAADQIRQAQDSREAAYRQQREAWRAEVERREAAIAGRKAAIGSAMRARRIFAALGHALSWLASSLSRRPSEPEMPPAGEDEGRFAGGREGEERVQADLSTWLDDRWMLFKGYRNRGGETDLLLLGPTAIVAIEVKTLNGVVHVQGTEWSRDKYDRYGNLVQEGVPVRDAKGRAPSQQVNAVADELQGFLLRRGQPVAVRRAVVLAHENSRLGVIERPGVDFLGVLQSEGFREQFQNLLRPLPGAAPLNVGALGQLVCQDHAFHEQRLAQRRAG</sequence>
<proteinExistence type="predicted"/>